<dbReference type="PANTHER" id="PTHR43132">
    <property type="entry name" value="ARSENICAL RESISTANCE OPERON REPRESSOR ARSR-RELATED"/>
    <property type="match status" value="1"/>
</dbReference>
<dbReference type="EMBL" id="BBYR01000027">
    <property type="protein sequence ID" value="GAP35737.1"/>
    <property type="molecule type" value="Genomic_DNA"/>
</dbReference>
<dbReference type="InterPro" id="IPR001845">
    <property type="entry name" value="HTH_ArsR_DNA-bd_dom"/>
</dbReference>
<keyword evidence="3" id="KW-0804">Transcription</keyword>
<dbReference type="GO" id="GO:0003677">
    <property type="term" value="F:DNA binding"/>
    <property type="evidence" value="ECO:0007669"/>
    <property type="project" value="UniProtKB-KW"/>
</dbReference>
<dbReference type="CDD" id="cd00090">
    <property type="entry name" value="HTH_ARSR"/>
    <property type="match status" value="1"/>
</dbReference>
<reference evidence="5 6" key="2">
    <citation type="journal article" date="2016" name="Science">
        <title>A bacterium that degrades and assimilates poly(ethylene terephthalate).</title>
        <authorList>
            <person name="Yoshida S."/>
            <person name="Hiraga K."/>
            <person name="Takehana T."/>
            <person name="Taniguchi I."/>
            <person name="Yamaji H."/>
            <person name="Maeda Y."/>
            <person name="Toyohara K."/>
            <person name="Miyamoto K."/>
            <person name="Kimura Y."/>
            <person name="Oda K."/>
        </authorList>
    </citation>
    <scope>NUCLEOTIDE SEQUENCE [LARGE SCALE GENOMIC DNA]</scope>
    <source>
        <strain evidence="6">NBRC 110686 / TISTR 2288 / 201-F6</strain>
    </source>
</reference>
<dbReference type="Proteomes" id="UP000037660">
    <property type="component" value="Unassembled WGS sequence"/>
</dbReference>
<dbReference type="PANTHER" id="PTHR43132:SF2">
    <property type="entry name" value="ARSENICAL RESISTANCE OPERON REPRESSOR ARSR-RELATED"/>
    <property type="match status" value="1"/>
</dbReference>
<evidence type="ECO:0000259" key="4">
    <source>
        <dbReference type="PROSITE" id="PS50987"/>
    </source>
</evidence>
<evidence type="ECO:0000256" key="3">
    <source>
        <dbReference type="ARBA" id="ARBA00023163"/>
    </source>
</evidence>
<proteinExistence type="predicted"/>
<dbReference type="GO" id="GO:0003700">
    <property type="term" value="F:DNA-binding transcription factor activity"/>
    <property type="evidence" value="ECO:0007669"/>
    <property type="project" value="InterPro"/>
</dbReference>
<dbReference type="InterPro" id="IPR051011">
    <property type="entry name" value="Metal_resp_trans_reg"/>
</dbReference>
<dbReference type="SUPFAM" id="SSF46785">
    <property type="entry name" value="Winged helix' DNA-binding domain"/>
    <property type="match status" value="1"/>
</dbReference>
<dbReference type="PROSITE" id="PS50987">
    <property type="entry name" value="HTH_ARSR_2"/>
    <property type="match status" value="1"/>
</dbReference>
<dbReference type="Gene3D" id="1.10.10.10">
    <property type="entry name" value="Winged helix-like DNA-binding domain superfamily/Winged helix DNA-binding domain"/>
    <property type="match status" value="1"/>
</dbReference>
<evidence type="ECO:0000313" key="5">
    <source>
        <dbReference type="EMBL" id="GAP35737.1"/>
    </source>
</evidence>
<keyword evidence="1" id="KW-0805">Transcription regulation</keyword>
<protein>
    <submittedName>
        <fullName evidence="5">Transcriptional regulator, ArsR family</fullName>
    </submittedName>
</protein>
<reference evidence="6" key="1">
    <citation type="submission" date="2015-07" db="EMBL/GenBank/DDBJ databases">
        <title>Discovery of a poly(ethylene terephthalate assimilation.</title>
        <authorList>
            <person name="Yoshida S."/>
            <person name="Hiraga K."/>
            <person name="Takehana T."/>
            <person name="Taniguchi I."/>
            <person name="Yamaji H."/>
            <person name="Maeda Y."/>
            <person name="Toyohara K."/>
            <person name="Miyamoto K."/>
            <person name="Kimura Y."/>
            <person name="Oda K."/>
        </authorList>
    </citation>
    <scope>NUCLEOTIDE SEQUENCE [LARGE SCALE GENOMIC DNA]</scope>
    <source>
        <strain evidence="6">NBRC 110686 / TISTR 2288 / 201-F6</strain>
    </source>
</reference>
<feature type="domain" description="HTH arsR-type" evidence="4">
    <location>
        <begin position="1"/>
        <end position="95"/>
    </location>
</feature>
<dbReference type="InterPro" id="IPR011991">
    <property type="entry name" value="ArsR-like_HTH"/>
</dbReference>
<sequence length="106" mass="11340">MDDELAARSLGALSQVHRLKAFRALVVAGTQGLTPGVLSEQLGISPASMSFHLKELLFAGLVSQSRDGRHLVYRAAFDRMNDLMGFLTSHCCEGRPCALAAPSCHG</sequence>
<gene>
    <name evidence="5" type="ORF">ISF6_1510</name>
</gene>
<keyword evidence="2" id="KW-0238">DNA-binding</keyword>
<organism evidence="5 6">
    <name type="scientific">Piscinibacter sakaiensis</name>
    <name type="common">Ideonella sakaiensis</name>
    <dbReference type="NCBI Taxonomy" id="1547922"/>
    <lineage>
        <taxon>Bacteria</taxon>
        <taxon>Pseudomonadati</taxon>
        <taxon>Pseudomonadota</taxon>
        <taxon>Betaproteobacteria</taxon>
        <taxon>Burkholderiales</taxon>
        <taxon>Sphaerotilaceae</taxon>
        <taxon>Piscinibacter</taxon>
    </lineage>
</organism>
<dbReference type="SMART" id="SM00418">
    <property type="entry name" value="HTH_ARSR"/>
    <property type="match status" value="1"/>
</dbReference>
<evidence type="ECO:0000256" key="1">
    <source>
        <dbReference type="ARBA" id="ARBA00023015"/>
    </source>
</evidence>
<dbReference type="OrthoDB" id="5297460at2"/>
<accession>A0A0K8NZB3</accession>
<dbReference type="STRING" id="1547922.ISF6_1510"/>
<evidence type="ECO:0000313" key="6">
    <source>
        <dbReference type="Proteomes" id="UP000037660"/>
    </source>
</evidence>
<name>A0A0K8NZB3_PISS1</name>
<dbReference type="PRINTS" id="PR00778">
    <property type="entry name" value="HTHARSR"/>
</dbReference>
<dbReference type="InterPro" id="IPR036388">
    <property type="entry name" value="WH-like_DNA-bd_sf"/>
</dbReference>
<comment type="caution">
    <text evidence="5">The sequence shown here is derived from an EMBL/GenBank/DDBJ whole genome shotgun (WGS) entry which is preliminary data.</text>
</comment>
<dbReference type="RefSeq" id="WP_054019775.1">
    <property type="nucleotide sequence ID" value="NZ_BBYR01000027.1"/>
</dbReference>
<dbReference type="InterPro" id="IPR036390">
    <property type="entry name" value="WH_DNA-bd_sf"/>
</dbReference>
<dbReference type="AlphaFoldDB" id="A0A0K8NZB3"/>
<keyword evidence="6" id="KW-1185">Reference proteome</keyword>
<dbReference type="Pfam" id="PF12840">
    <property type="entry name" value="HTH_20"/>
    <property type="match status" value="1"/>
</dbReference>
<evidence type="ECO:0000256" key="2">
    <source>
        <dbReference type="ARBA" id="ARBA00023125"/>
    </source>
</evidence>